<dbReference type="InterPro" id="IPR053178">
    <property type="entry name" value="Osmoadaptation_assoc"/>
</dbReference>
<evidence type="ECO:0000313" key="1">
    <source>
        <dbReference type="EMBL" id="KAK3215564.1"/>
    </source>
</evidence>
<comment type="caution">
    <text evidence="1">The sequence shown here is derived from an EMBL/GenBank/DDBJ whole genome shotgun (WGS) entry which is preliminary data.</text>
</comment>
<dbReference type="PANTHER" id="PTHR38111:SF9">
    <property type="entry name" value="ZN(2)-C6 FUNGAL-TYPE DOMAIN-CONTAINING PROTEIN"/>
    <property type="match status" value="1"/>
</dbReference>
<reference evidence="1 2" key="1">
    <citation type="submission" date="2021-02" db="EMBL/GenBank/DDBJ databases">
        <title>Genome assembly of Pseudopithomyces chartarum.</title>
        <authorList>
            <person name="Jauregui R."/>
            <person name="Singh J."/>
            <person name="Voisey C."/>
        </authorList>
    </citation>
    <scope>NUCLEOTIDE SEQUENCE [LARGE SCALE GENOMIC DNA]</scope>
    <source>
        <strain evidence="1 2">AGR01</strain>
    </source>
</reference>
<gene>
    <name evidence="1" type="ORF">GRF29_8g431323</name>
</gene>
<dbReference type="AlphaFoldDB" id="A0AAN6M6L8"/>
<dbReference type="PANTHER" id="PTHR38111">
    <property type="entry name" value="ZN(2)-C6 FUNGAL-TYPE DOMAIN-CONTAINING PROTEIN-RELATED"/>
    <property type="match status" value="1"/>
</dbReference>
<organism evidence="1 2">
    <name type="scientific">Pseudopithomyces chartarum</name>
    <dbReference type="NCBI Taxonomy" id="1892770"/>
    <lineage>
        <taxon>Eukaryota</taxon>
        <taxon>Fungi</taxon>
        <taxon>Dikarya</taxon>
        <taxon>Ascomycota</taxon>
        <taxon>Pezizomycotina</taxon>
        <taxon>Dothideomycetes</taxon>
        <taxon>Pleosporomycetidae</taxon>
        <taxon>Pleosporales</taxon>
        <taxon>Massarineae</taxon>
        <taxon>Didymosphaeriaceae</taxon>
        <taxon>Pseudopithomyces</taxon>
    </lineage>
</organism>
<keyword evidence="2" id="KW-1185">Reference proteome</keyword>
<protein>
    <submittedName>
        <fullName evidence="1">Uncharacterized protein</fullName>
    </submittedName>
</protein>
<accession>A0AAN6M6L8</accession>
<dbReference type="Proteomes" id="UP001280581">
    <property type="component" value="Unassembled WGS sequence"/>
</dbReference>
<sequence length="414" mass="45869">MPHCLMCTRYNRKCPGPIDAPLLFVDTSSYPSGKKPRAKKPSPPATSFDVARRFEDGRGIHGSGNLSEEMAMVWSVDISPRHVWGDAFFQNLVAFFCAEGRHVLGAVRRTPSWLHALPRMAATPPPSAARNSSVVRANEALGLALRATSAAFSSLETRSTSLLHHAYGLYGDSLRSQGRVLQERGDKGENLYMVMTSIMLSMFESVVATTGEGFASHNIACAKMIDKALEQASTGPAKGRGNNPGAGGPSPMIVNVFFHVRIQLCFVYLTTSDDRIRNDPIMDRVLLEACGWEKRRLPLNMQIITPFARLMKLQSHADYEQLAMPPTEFEHEKADFVKAKEEVDELCADICDSCPRSCYNIAYPPFSTFPKIKLNVFGFFSCQQYCTSARDGQFHHARYVSDLSRAKFVVAALL</sequence>
<name>A0AAN6M6L8_9PLEO</name>
<evidence type="ECO:0000313" key="2">
    <source>
        <dbReference type="Proteomes" id="UP001280581"/>
    </source>
</evidence>
<dbReference type="EMBL" id="WVTA01000002">
    <property type="protein sequence ID" value="KAK3215564.1"/>
    <property type="molecule type" value="Genomic_DNA"/>
</dbReference>
<proteinExistence type="predicted"/>